<dbReference type="Gene3D" id="3.30.450.40">
    <property type="match status" value="1"/>
</dbReference>
<proteinExistence type="predicted"/>
<dbReference type="InterPro" id="IPR029016">
    <property type="entry name" value="GAF-like_dom_sf"/>
</dbReference>
<evidence type="ECO:0008006" key="3">
    <source>
        <dbReference type="Google" id="ProtNLM"/>
    </source>
</evidence>
<comment type="caution">
    <text evidence="1">The sequence shown here is derived from an EMBL/GenBank/DDBJ whole genome shotgun (WGS) entry which is preliminary data.</text>
</comment>
<dbReference type="SUPFAM" id="SSF55781">
    <property type="entry name" value="GAF domain-like"/>
    <property type="match status" value="1"/>
</dbReference>
<dbReference type="Proteomes" id="UP000838324">
    <property type="component" value="Unassembled WGS sequence"/>
</dbReference>
<evidence type="ECO:0000313" key="2">
    <source>
        <dbReference type="Proteomes" id="UP000838324"/>
    </source>
</evidence>
<dbReference type="EMBL" id="CAKMMG010000001">
    <property type="protein sequence ID" value="CAH1195410.1"/>
    <property type="molecule type" value="Genomic_DNA"/>
</dbReference>
<organism evidence="1 2">
    <name type="scientific">Paenibacillus auburnensis</name>
    <dbReference type="NCBI Taxonomy" id="2905649"/>
    <lineage>
        <taxon>Bacteria</taxon>
        <taxon>Bacillati</taxon>
        <taxon>Bacillota</taxon>
        <taxon>Bacilli</taxon>
        <taxon>Bacillales</taxon>
        <taxon>Paenibacillaceae</taxon>
        <taxon>Paenibacillus</taxon>
    </lineage>
</organism>
<keyword evidence="2" id="KW-1185">Reference proteome</keyword>
<protein>
    <recommendedName>
        <fullName evidence="3">Control of nitrate reduction</fullName>
    </recommendedName>
</protein>
<sequence length="165" mass="18496">MRTSFPVQLGENTMTNKVDYQLELDRIRMDLGYDFMSLALAEPAEYDYVIRWKYASGNTNERYRRIVLQSGRGIAGIVFKTGKPFLLPSVQKDVKPDSLFNYPITKMENLNSIGAVPMWNDARVAGVLLGGFRGEREVTGEMLLALEATARQGIGDLNGKELLLS</sequence>
<gene>
    <name evidence="1" type="ORF">PAECIP111892_02035</name>
</gene>
<name>A0ABM9BXE2_9BACL</name>
<reference evidence="1" key="1">
    <citation type="submission" date="2022-01" db="EMBL/GenBank/DDBJ databases">
        <authorList>
            <person name="Criscuolo A."/>
        </authorList>
    </citation>
    <scope>NUCLEOTIDE SEQUENCE</scope>
    <source>
        <strain evidence="1">CIP111892</strain>
    </source>
</reference>
<evidence type="ECO:0000313" key="1">
    <source>
        <dbReference type="EMBL" id="CAH1195410.1"/>
    </source>
</evidence>
<accession>A0ABM9BXE2</accession>